<keyword evidence="1" id="KW-1133">Transmembrane helix</keyword>
<feature type="transmembrane region" description="Helical" evidence="1">
    <location>
        <begin position="6"/>
        <end position="28"/>
    </location>
</feature>
<evidence type="ECO:0000313" key="2">
    <source>
        <dbReference type="EMBL" id="MBX39054.1"/>
    </source>
</evidence>
<sequence>MFLNGLCVQVYCVVVHLTILIEITVTIVA</sequence>
<dbReference type="AlphaFoldDB" id="A0A2P2N9A5"/>
<reference evidence="2" key="1">
    <citation type="submission" date="2018-02" db="EMBL/GenBank/DDBJ databases">
        <title>Rhizophora mucronata_Transcriptome.</title>
        <authorList>
            <person name="Meera S.P."/>
            <person name="Sreeshan A."/>
            <person name="Augustine A."/>
        </authorList>
    </citation>
    <scope>NUCLEOTIDE SEQUENCE</scope>
    <source>
        <tissue evidence="2">Leaf</tissue>
    </source>
</reference>
<protein>
    <submittedName>
        <fullName evidence="2">Uncharacterized protein</fullName>
    </submittedName>
</protein>
<dbReference type="EMBL" id="GGEC01058570">
    <property type="protein sequence ID" value="MBX39054.1"/>
    <property type="molecule type" value="Transcribed_RNA"/>
</dbReference>
<name>A0A2P2N9A5_RHIMU</name>
<proteinExistence type="predicted"/>
<organism evidence="2">
    <name type="scientific">Rhizophora mucronata</name>
    <name type="common">Asiatic mangrove</name>
    <dbReference type="NCBI Taxonomy" id="61149"/>
    <lineage>
        <taxon>Eukaryota</taxon>
        <taxon>Viridiplantae</taxon>
        <taxon>Streptophyta</taxon>
        <taxon>Embryophyta</taxon>
        <taxon>Tracheophyta</taxon>
        <taxon>Spermatophyta</taxon>
        <taxon>Magnoliopsida</taxon>
        <taxon>eudicotyledons</taxon>
        <taxon>Gunneridae</taxon>
        <taxon>Pentapetalae</taxon>
        <taxon>rosids</taxon>
        <taxon>fabids</taxon>
        <taxon>Malpighiales</taxon>
        <taxon>Rhizophoraceae</taxon>
        <taxon>Rhizophora</taxon>
    </lineage>
</organism>
<evidence type="ECO:0000256" key="1">
    <source>
        <dbReference type="SAM" id="Phobius"/>
    </source>
</evidence>
<accession>A0A2P2N9A5</accession>
<keyword evidence="1" id="KW-0812">Transmembrane</keyword>
<keyword evidence="1" id="KW-0472">Membrane</keyword>